<keyword evidence="2" id="KW-1185">Reference proteome</keyword>
<accession>A0ACC0IZ08</accession>
<gene>
    <name evidence="1" type="ORF">LOK49_LG01G00150</name>
</gene>
<evidence type="ECO:0000313" key="1">
    <source>
        <dbReference type="EMBL" id="KAI8030925.1"/>
    </source>
</evidence>
<name>A0ACC0IZ08_9ERIC</name>
<proteinExistence type="predicted"/>
<protein>
    <submittedName>
        <fullName evidence="1">Lysine-specific demethylase JMJ16</fullName>
    </submittedName>
</protein>
<reference evidence="1 2" key="1">
    <citation type="journal article" date="2022" name="Plant J.">
        <title>Chromosome-level genome of Camellia lanceoleosa provides a valuable resource for understanding genome evolution and self-incompatibility.</title>
        <authorList>
            <person name="Gong W."/>
            <person name="Xiao S."/>
            <person name="Wang L."/>
            <person name="Liao Z."/>
            <person name="Chang Y."/>
            <person name="Mo W."/>
            <person name="Hu G."/>
            <person name="Li W."/>
            <person name="Zhao G."/>
            <person name="Zhu H."/>
            <person name="Hu X."/>
            <person name="Ji K."/>
            <person name="Xiang X."/>
            <person name="Song Q."/>
            <person name="Yuan D."/>
            <person name="Jin S."/>
            <person name="Zhang L."/>
        </authorList>
    </citation>
    <scope>NUCLEOTIDE SEQUENCE [LARGE SCALE GENOMIC DNA]</scope>
    <source>
        <strain evidence="1">SQ_2022a</strain>
    </source>
</reference>
<dbReference type="Proteomes" id="UP001060215">
    <property type="component" value="Chromosome 1"/>
</dbReference>
<comment type="caution">
    <text evidence="1">The sequence shown here is derived from an EMBL/GenBank/DDBJ whole genome shotgun (WGS) entry which is preliminary data.</text>
</comment>
<dbReference type="EMBL" id="CM045758">
    <property type="protein sequence ID" value="KAI8030925.1"/>
    <property type="molecule type" value="Genomic_DNA"/>
</dbReference>
<evidence type="ECO:0000313" key="2">
    <source>
        <dbReference type="Proteomes" id="UP001060215"/>
    </source>
</evidence>
<organism evidence="1 2">
    <name type="scientific">Camellia lanceoleosa</name>
    <dbReference type="NCBI Taxonomy" id="1840588"/>
    <lineage>
        <taxon>Eukaryota</taxon>
        <taxon>Viridiplantae</taxon>
        <taxon>Streptophyta</taxon>
        <taxon>Embryophyta</taxon>
        <taxon>Tracheophyta</taxon>
        <taxon>Spermatophyta</taxon>
        <taxon>Magnoliopsida</taxon>
        <taxon>eudicotyledons</taxon>
        <taxon>Gunneridae</taxon>
        <taxon>Pentapetalae</taxon>
        <taxon>asterids</taxon>
        <taxon>Ericales</taxon>
        <taxon>Theaceae</taxon>
        <taxon>Camellia</taxon>
    </lineage>
</organism>
<sequence>MLGTQLIRPCVKEENMEIPAVPPGFESFTAFTLKRVENHEVLTACSASACASESQTVQMASELESSDDAKITWSLRRRPWINYSQFDDNFDNESDSEQNLPLRPCLPKGVIRGCVECSNCQKVTARWRPEEACRPDLEDAPVFYPNEEEFKDTLKYIATIRHKAEKYGICRVVPPPSWTPPCPLKEKNIWERSKFPTRIQRIDKLQNRGSMRKMLNTYNNKRRKRRRCMKNGVDYGIGTGNTLGSGDAGICQADNFGFEPGPELTLDTFKKYANDFKVQYFRKNESIAGPGGNMTTLQEQWEPTVENIEGEYWRMVERPTEEIEVLYGADLETGVFGSGFPKLSNQGGSVSNENYVKSGWNLNNFPRLPGSVLSYESSDISGVLVPWLYVGMCFSSFCWHVEDHHLYSLNYMHWGAPKIWYGVPGEDALKLEATMRKHLPDLFEEQPDLLHKLVTQLSPSILKSEGVPVYRCVQNPGEFVLTFPRAYHAGFNCGFNCAEAVNVAPVDWLPHGQNAIELYREQGRKTTISHDKLLLGAAREAVKAHWELNLLRKNTSDNLRWKNVCGKDGILSKALKTRVEMERLRREFLCNSLQAVKMESSFDATNERECSVCLFDLHLSAAGCHCSPERYTCLNHAKHLCSCSWNAKFFLFRYDIDELNILLDALEGKLSAVYRWARLDLGLALSSQVLKGNLQVPGLIGNLSHSPEGKVMRKLSSQPSVAYSKEIEGKYNVGGIPNSVGIMGGACLQQKKEMPFQVVLGLEAVRASSTPPKSANEVKVSSDTSQIKKELTFNSATNLRTQVCQLSQEDMAFTDNLAADKHEMKKSSFSGSGNVILLSDDEGEESSTPLSERGKETSENCKEHSQRLLGSSIVSASNCTKGSVLAGPVSNAAVMCQGDADSLHGKGEKLLESNPHSPSSHRVSSGTEINKNVPDFSNTSETGDCNMTNVGNYSQLPPQPCGTEIPNNEDRHKMGSNVNIRLADDTQSASGSPSSTQNNLDRYFRQKGPRIAKVVRRINCNVEPLEYGVVHSGKLWCDSRAIFPKGFKSRVRYISVLDPTNMCHYVSEILDAGRDGPLFMVSVEHCPSEVFIHVSAAKCWEMVRERVNQEITKQHKLGRMKLPPLQPPGSLDGMEMFGFSSPAIVQAIQAMDRNQVCTEYWKTRPLMQIPQHPQSEDNSGNLSLRTDTTNNQEASRNHDISAAGADTILSGLFKKANPEELHALYDVLSDNRPTTDQGLVTRLLNQEIHKRSQ</sequence>